<dbReference type="InterPro" id="IPR003594">
    <property type="entry name" value="HATPase_dom"/>
</dbReference>
<evidence type="ECO:0000259" key="2">
    <source>
        <dbReference type="Pfam" id="PF13581"/>
    </source>
</evidence>
<keyword evidence="3" id="KW-0547">Nucleotide-binding</keyword>
<accession>A0A927BJ06</accession>
<proteinExistence type="predicted"/>
<dbReference type="PANTHER" id="PTHR35526">
    <property type="entry name" value="ANTI-SIGMA-F FACTOR RSBW-RELATED"/>
    <property type="match status" value="1"/>
</dbReference>
<organism evidence="3">
    <name type="scientific">Streptomyces globisporus</name>
    <dbReference type="NCBI Taxonomy" id="1908"/>
    <lineage>
        <taxon>Bacteria</taxon>
        <taxon>Bacillati</taxon>
        <taxon>Actinomycetota</taxon>
        <taxon>Actinomycetes</taxon>
        <taxon>Kitasatosporales</taxon>
        <taxon>Streptomycetaceae</taxon>
        <taxon>Streptomyces</taxon>
    </lineage>
</organism>
<dbReference type="InterPro" id="IPR036890">
    <property type="entry name" value="HATPase_C_sf"/>
</dbReference>
<dbReference type="Pfam" id="PF13581">
    <property type="entry name" value="HATPase_c_2"/>
    <property type="match status" value="1"/>
</dbReference>
<evidence type="ECO:0000313" key="3">
    <source>
        <dbReference type="EMBL" id="MBD2827636.1"/>
    </source>
</evidence>
<dbReference type="EMBL" id="JACWUS010000001">
    <property type="protein sequence ID" value="MBD2827636.1"/>
    <property type="molecule type" value="Genomic_DNA"/>
</dbReference>
<dbReference type="GO" id="GO:0004674">
    <property type="term" value="F:protein serine/threonine kinase activity"/>
    <property type="evidence" value="ECO:0007669"/>
    <property type="project" value="UniProtKB-KW"/>
</dbReference>
<keyword evidence="1" id="KW-0418">Kinase</keyword>
<dbReference type="Gene3D" id="3.30.565.10">
    <property type="entry name" value="Histidine kinase-like ATPase, C-terminal domain"/>
    <property type="match status" value="1"/>
</dbReference>
<keyword evidence="3" id="KW-0067">ATP-binding</keyword>
<protein>
    <submittedName>
        <fullName evidence="3">ATP-binding protein</fullName>
    </submittedName>
</protein>
<comment type="caution">
    <text evidence="3">The sequence shown here is derived from an EMBL/GenBank/DDBJ whole genome shotgun (WGS) entry which is preliminary data.</text>
</comment>
<reference evidence="3" key="1">
    <citation type="journal article" date="2020" name="PLoS ONE">
        <title>Isolation and characterization of Streptomyces bacteriophages and Streptomyces strains encoding biosynthetic arsenals: Streptomyces strains and phages for antibiotic discovery.</title>
        <authorList>
            <person name="Montano E.T."/>
            <person name="Nideffer J.F."/>
            <person name="Brumage L."/>
            <person name="Erb M."/>
            <person name="Derman A.I."/>
            <person name="Davis J.P."/>
            <person name="Estrada E."/>
            <person name="Fu S."/>
            <person name="Le D."/>
            <person name="Vuppala A."/>
            <person name="Tran C."/>
            <person name="Luterstein E."/>
            <person name="Lakkaraju S."/>
            <person name="Panchagnula S."/>
            <person name="Ren C."/>
            <person name="Doan J."/>
            <person name="Tran S."/>
            <person name="Soriano J."/>
            <person name="Fujita Y."/>
            <person name="Gutala P."/>
            <person name="Fujii Q."/>
            <person name="Lee M."/>
            <person name="Bui A."/>
            <person name="Villarreal C."/>
            <person name="Shing S.R."/>
            <person name="Kim S."/>
            <person name="Freeman D."/>
            <person name="Racha V."/>
            <person name="Ho A."/>
            <person name="Kumar P."/>
            <person name="Falah K."/>
            <person name="Dawson T."/>
            <person name="Enustun E."/>
            <person name="Prichard A."/>
            <person name="Gomez A."/>
            <person name="Khanna K."/>
            <person name="Trigg S."/>
            <person name="Fernandez L."/>
            <person name="Pogliano K."/>
            <person name="Pogliano J."/>
        </authorList>
    </citation>
    <scope>NUCLEOTIDE SEQUENCE</scope>
    <source>
        <strain evidence="3">QF2</strain>
    </source>
</reference>
<sequence length="206" mass="22061">MCLCESQEACPRYVVPFEAAPAQLSGLRRAVRSQLGCWGASAVAAEAELLVTELGTNVIKHVGRDAAASLVLELKKSRVRLEVHDRNHSLPTSSAEVCAENDECGRGLHLIAAMACDWGWARTTTGKVVWCELSLKPAGREERVGRAAAVLSAYRQSSSTPELDPAALDETVTDVITDLLHWLAARGGDPDGALGRAQMHYEAEAA</sequence>
<dbReference type="CDD" id="cd16936">
    <property type="entry name" value="HATPase_RsbW-like"/>
    <property type="match status" value="1"/>
</dbReference>
<feature type="domain" description="Histidine kinase/HSP90-like ATPase" evidence="2">
    <location>
        <begin position="17"/>
        <end position="130"/>
    </location>
</feature>
<keyword evidence="1" id="KW-0723">Serine/threonine-protein kinase</keyword>
<dbReference type="AlphaFoldDB" id="A0A927BJ06"/>
<gene>
    <name evidence="3" type="ORF">ID875_03210</name>
</gene>
<dbReference type="GO" id="GO:0005524">
    <property type="term" value="F:ATP binding"/>
    <property type="evidence" value="ECO:0007669"/>
    <property type="project" value="UniProtKB-KW"/>
</dbReference>
<evidence type="ECO:0000256" key="1">
    <source>
        <dbReference type="ARBA" id="ARBA00022527"/>
    </source>
</evidence>
<keyword evidence="1" id="KW-0808">Transferase</keyword>
<name>A0A927BJ06_STRGL</name>
<dbReference type="InterPro" id="IPR050267">
    <property type="entry name" value="Anti-sigma-factor_SerPK"/>
</dbReference>
<dbReference type="PANTHER" id="PTHR35526:SF3">
    <property type="entry name" value="ANTI-SIGMA-F FACTOR RSBW"/>
    <property type="match status" value="1"/>
</dbReference>